<dbReference type="InterPro" id="IPR025405">
    <property type="entry name" value="DUF4131"/>
</dbReference>
<reference evidence="9 10" key="1">
    <citation type="submission" date="2016-11" db="EMBL/GenBank/DDBJ databases">
        <authorList>
            <person name="Jaros S."/>
            <person name="Januszkiewicz K."/>
            <person name="Wedrychowicz H."/>
        </authorList>
    </citation>
    <scope>NUCLEOTIDE SEQUENCE [LARGE SCALE GENOMIC DNA]</scope>
    <source>
        <strain evidence="9 10">DSM 24574</strain>
    </source>
</reference>
<evidence type="ECO:0000256" key="4">
    <source>
        <dbReference type="ARBA" id="ARBA00022989"/>
    </source>
</evidence>
<evidence type="ECO:0000256" key="3">
    <source>
        <dbReference type="ARBA" id="ARBA00022692"/>
    </source>
</evidence>
<feature type="domain" description="DUF4131" evidence="8">
    <location>
        <begin position="33"/>
        <end position="193"/>
    </location>
</feature>
<protein>
    <submittedName>
        <fullName evidence="9">Competence protein ComEC</fullName>
    </submittedName>
</protein>
<proteinExistence type="predicted"/>
<sequence length="689" mass="77313">MNRWIPYAFVRMVVFLGGGILLAIHLPDAIDAPLAQALLVGLCMIYFVLALTYRRWQLNPGLFGLLALFVAGFSITLQRTASRSDAHFLHLKTPVAYYTAVATKPSEEKSKSWKLEVAVQQVNTAGRWRPQQGNVLLYLSKQDFKKPFAYGDVLLVKGSPQFIPPPGNPGEFDYRQYLSYRQIYHQQFLRTGDVQQIAYDPPGTLMRHAIAVRLWADGVIRRFVPGDREYGLASALVLGVTDGLDNEVLQAYAATGALHVLSVSGLHVGIVYWLLLLMLRPLQKTYSGKWILAVVSIFVLWGYAFVTGLSPSVLRAVTMFSFMALARPMNRQMNIYNTLAASAFCLLLVDPFMIMSVGFQLSYLALLGIVYFQPGIYALWEPKNRLWDEIWKVSSVSLAAQFATFTVGLLYFHQFPNYFLITNLVVIPASFGVLIAGLVLLAVSAVPVVAGFLGIGLGWLVKMMNGFVFGVENFPFSKIENVYITPWQFVLLTAMLLCLVRLLETRRMSWLVTAGFAAVGFAVLQGSYVREQIDQQRITVYKVSGQTAVDLMNERTVFSWGDTALIRDRSKVKFHLAPNRILYNAQETAPPPPINEWKGCTLMVWHGESILRISDREFSLPSTLQVDYLILSHNAVRDLSSVVSKVVAKQIIVDSSNKFYLANRLLQQAKERGQPVYSVWHDGAFDRSI</sequence>
<organism evidence="9 10">
    <name type="scientific">Chryseolinea serpens</name>
    <dbReference type="NCBI Taxonomy" id="947013"/>
    <lineage>
        <taxon>Bacteria</taxon>
        <taxon>Pseudomonadati</taxon>
        <taxon>Bacteroidota</taxon>
        <taxon>Cytophagia</taxon>
        <taxon>Cytophagales</taxon>
        <taxon>Fulvivirgaceae</taxon>
        <taxon>Chryseolinea</taxon>
    </lineage>
</organism>
<dbReference type="GO" id="GO:0005886">
    <property type="term" value="C:plasma membrane"/>
    <property type="evidence" value="ECO:0007669"/>
    <property type="project" value="UniProtKB-SubCell"/>
</dbReference>
<name>A0A1M5TXI8_9BACT</name>
<feature type="transmembrane region" description="Helical" evidence="6">
    <location>
        <begin position="335"/>
        <end position="355"/>
    </location>
</feature>
<dbReference type="InterPro" id="IPR052159">
    <property type="entry name" value="Competence_DNA_uptake"/>
</dbReference>
<evidence type="ECO:0000256" key="1">
    <source>
        <dbReference type="ARBA" id="ARBA00004651"/>
    </source>
</evidence>
<feature type="transmembrane region" description="Helical" evidence="6">
    <location>
        <begin position="361"/>
        <end position="380"/>
    </location>
</feature>
<feature type="transmembrane region" description="Helical" evidence="6">
    <location>
        <begin position="290"/>
        <end position="306"/>
    </location>
</feature>
<dbReference type="RefSeq" id="WP_073138119.1">
    <property type="nucleotide sequence ID" value="NZ_FQWQ01000003.1"/>
</dbReference>
<dbReference type="OrthoDB" id="9761531at2"/>
<feature type="transmembrane region" description="Helical" evidence="6">
    <location>
        <begin position="7"/>
        <end position="26"/>
    </location>
</feature>
<dbReference type="NCBIfam" id="TIGR00360">
    <property type="entry name" value="ComEC_N-term"/>
    <property type="match status" value="1"/>
</dbReference>
<comment type="subcellular location">
    <subcellularLocation>
        <location evidence="1">Cell membrane</location>
        <topology evidence="1">Multi-pass membrane protein</topology>
    </subcellularLocation>
</comment>
<gene>
    <name evidence="9" type="ORF">SAMN04488109_4328</name>
</gene>
<evidence type="ECO:0000313" key="9">
    <source>
        <dbReference type="EMBL" id="SHH55336.1"/>
    </source>
</evidence>
<dbReference type="Proteomes" id="UP000184212">
    <property type="component" value="Unassembled WGS sequence"/>
</dbReference>
<dbReference type="EMBL" id="FQWQ01000003">
    <property type="protein sequence ID" value="SHH55336.1"/>
    <property type="molecule type" value="Genomic_DNA"/>
</dbReference>
<dbReference type="AlphaFoldDB" id="A0A1M5TXI8"/>
<feature type="transmembrane region" description="Helical" evidence="6">
    <location>
        <begin position="510"/>
        <end position="529"/>
    </location>
</feature>
<evidence type="ECO:0000256" key="5">
    <source>
        <dbReference type="ARBA" id="ARBA00023136"/>
    </source>
</evidence>
<dbReference type="PANTHER" id="PTHR30619">
    <property type="entry name" value="DNA INTERNALIZATION/COMPETENCE PROTEIN COMEC/REC2"/>
    <property type="match status" value="1"/>
</dbReference>
<feature type="transmembrane region" description="Helical" evidence="6">
    <location>
        <begin position="32"/>
        <end position="51"/>
    </location>
</feature>
<evidence type="ECO:0000259" key="8">
    <source>
        <dbReference type="Pfam" id="PF13567"/>
    </source>
</evidence>
<keyword evidence="3 6" id="KW-0812">Transmembrane</keyword>
<dbReference type="STRING" id="947013.SAMN04488109_4328"/>
<feature type="transmembrane region" description="Helical" evidence="6">
    <location>
        <begin position="448"/>
        <end position="471"/>
    </location>
</feature>
<dbReference type="Pfam" id="PF13567">
    <property type="entry name" value="DUF4131"/>
    <property type="match status" value="1"/>
</dbReference>
<keyword evidence="5 6" id="KW-0472">Membrane</keyword>
<keyword evidence="4 6" id="KW-1133">Transmembrane helix</keyword>
<dbReference type="PANTHER" id="PTHR30619:SF1">
    <property type="entry name" value="RECOMBINATION PROTEIN 2"/>
    <property type="match status" value="1"/>
</dbReference>
<dbReference type="InterPro" id="IPR004477">
    <property type="entry name" value="ComEC_N"/>
</dbReference>
<keyword evidence="2" id="KW-1003">Cell membrane</keyword>
<feature type="domain" description="ComEC/Rec2-related protein" evidence="7">
    <location>
        <begin position="236"/>
        <end position="504"/>
    </location>
</feature>
<evidence type="ECO:0000256" key="2">
    <source>
        <dbReference type="ARBA" id="ARBA00022475"/>
    </source>
</evidence>
<feature type="transmembrane region" description="Helical" evidence="6">
    <location>
        <begin position="392"/>
        <end position="412"/>
    </location>
</feature>
<keyword evidence="10" id="KW-1185">Reference proteome</keyword>
<feature type="transmembrane region" description="Helical" evidence="6">
    <location>
        <begin position="418"/>
        <end position="441"/>
    </location>
</feature>
<evidence type="ECO:0000259" key="7">
    <source>
        <dbReference type="Pfam" id="PF03772"/>
    </source>
</evidence>
<feature type="transmembrane region" description="Helical" evidence="6">
    <location>
        <begin position="256"/>
        <end position="278"/>
    </location>
</feature>
<evidence type="ECO:0000256" key="6">
    <source>
        <dbReference type="SAM" id="Phobius"/>
    </source>
</evidence>
<evidence type="ECO:0000313" key="10">
    <source>
        <dbReference type="Proteomes" id="UP000184212"/>
    </source>
</evidence>
<feature type="transmembrane region" description="Helical" evidence="6">
    <location>
        <begin position="483"/>
        <end position="503"/>
    </location>
</feature>
<dbReference type="Pfam" id="PF03772">
    <property type="entry name" value="Competence"/>
    <property type="match status" value="1"/>
</dbReference>
<accession>A0A1M5TXI8</accession>